<accession>A0A2N3MZH3</accession>
<dbReference type="PANTHER" id="PTHR13847:SF213">
    <property type="entry name" value="DEPENDENT OXIDOREDUCTASE, PUTATIVE-RELATED"/>
    <property type="match status" value="1"/>
</dbReference>
<feature type="domain" description="FAD dependent oxidoreductase" evidence="2">
    <location>
        <begin position="36"/>
        <end position="447"/>
    </location>
</feature>
<evidence type="ECO:0000256" key="1">
    <source>
        <dbReference type="SAM" id="MobiDB-lite"/>
    </source>
</evidence>
<dbReference type="Gene3D" id="3.50.50.60">
    <property type="entry name" value="FAD/NAD(P)-binding domain"/>
    <property type="match status" value="1"/>
</dbReference>
<dbReference type="Proteomes" id="UP000233524">
    <property type="component" value="Unassembled WGS sequence"/>
</dbReference>
<dbReference type="VEuPathDB" id="FungiDB:jhhlp_008079"/>
<gene>
    <name evidence="3" type="ORF">jhhlp_008079</name>
</gene>
<dbReference type="PANTHER" id="PTHR13847">
    <property type="entry name" value="SARCOSINE DEHYDROGENASE-RELATED"/>
    <property type="match status" value="1"/>
</dbReference>
<evidence type="ECO:0000259" key="2">
    <source>
        <dbReference type="Pfam" id="PF01266"/>
    </source>
</evidence>
<keyword evidence="4" id="KW-1185">Reference proteome</keyword>
<dbReference type="OrthoDB" id="429143at2759"/>
<organism evidence="3 4">
    <name type="scientific">Lomentospora prolificans</name>
    <dbReference type="NCBI Taxonomy" id="41688"/>
    <lineage>
        <taxon>Eukaryota</taxon>
        <taxon>Fungi</taxon>
        <taxon>Dikarya</taxon>
        <taxon>Ascomycota</taxon>
        <taxon>Pezizomycotina</taxon>
        <taxon>Sordariomycetes</taxon>
        <taxon>Hypocreomycetidae</taxon>
        <taxon>Microascales</taxon>
        <taxon>Microascaceae</taxon>
        <taxon>Lomentospora</taxon>
    </lineage>
</organism>
<feature type="region of interest" description="Disordered" evidence="1">
    <location>
        <begin position="1"/>
        <end position="32"/>
    </location>
</feature>
<dbReference type="AlphaFoldDB" id="A0A2N3MZH3"/>
<dbReference type="InterPro" id="IPR006076">
    <property type="entry name" value="FAD-dep_OxRdtase"/>
</dbReference>
<dbReference type="Gene3D" id="3.30.9.10">
    <property type="entry name" value="D-Amino Acid Oxidase, subunit A, domain 2"/>
    <property type="match status" value="1"/>
</dbReference>
<evidence type="ECO:0000313" key="3">
    <source>
        <dbReference type="EMBL" id="PKS05562.1"/>
    </source>
</evidence>
<evidence type="ECO:0000313" key="4">
    <source>
        <dbReference type="Proteomes" id="UP000233524"/>
    </source>
</evidence>
<dbReference type="SUPFAM" id="SSF51905">
    <property type="entry name" value="FAD/NAD(P)-binding domain"/>
    <property type="match status" value="1"/>
</dbReference>
<sequence>MLPTPKPTQSYWTRTPIPIPDSPPPPSLPDSSETTILILGTGISAVSAAYSLLALTPATTRLLVLDARSPCDGATGRNGGHCKLVPHEELAKLTKRFGEESAVELVRFQMRHLECLRAICRLVDDEVARDEQEERGTEFRDVETVDIYLGKELFEEAKEKVERLRTAMPDVHVQVWEPTEARERFGVNALSHGAISYPAGAVFPYRLVTNLWTYLVKTYPSRVTILPHTPVISISASSSPPLQVHTPNNVFSAHHVIHTTNAYATHLLPNLKPNLTPVRAHMTAQSPGMFFPAPDVPGSRSWSIIYSTGFDYVTQRPASSQGDLLIGGGWARSALQGQDAVGVSNDGEVDVYTIAHLTGILPALFSPNWGLSTGLDSVWSGIIAVTGDGLPFVGQLTPAMTGRPVVTEPTDNNDEEAYSPQEFGEWIAAGYNGEGMVYAWLCASALAIRVAGQENIDREPRTGVPGGRLSDWFPAELWITELRLQASVLSSDPALVFSPPVLTSKREEA</sequence>
<protein>
    <recommendedName>
        <fullName evidence="2">FAD dependent oxidoreductase domain-containing protein</fullName>
    </recommendedName>
</protein>
<comment type="caution">
    <text evidence="3">The sequence shown here is derived from an EMBL/GenBank/DDBJ whole genome shotgun (WGS) entry which is preliminary data.</text>
</comment>
<dbReference type="Pfam" id="PF01266">
    <property type="entry name" value="DAO"/>
    <property type="match status" value="1"/>
</dbReference>
<dbReference type="InParanoid" id="A0A2N3MZH3"/>
<name>A0A2N3MZH3_9PEZI</name>
<dbReference type="InterPro" id="IPR036188">
    <property type="entry name" value="FAD/NAD-bd_sf"/>
</dbReference>
<reference evidence="3 4" key="1">
    <citation type="journal article" date="2017" name="G3 (Bethesda)">
        <title>First Draft Genome Sequence of the Pathogenic Fungus Lomentospora prolificans (Formerly Scedosporium prolificans).</title>
        <authorList>
            <person name="Luo R."/>
            <person name="Zimin A."/>
            <person name="Workman R."/>
            <person name="Fan Y."/>
            <person name="Pertea G."/>
            <person name="Grossman N."/>
            <person name="Wear M.P."/>
            <person name="Jia B."/>
            <person name="Miller H."/>
            <person name="Casadevall A."/>
            <person name="Timp W."/>
            <person name="Zhang S.X."/>
            <person name="Salzberg S.L."/>
        </authorList>
    </citation>
    <scope>NUCLEOTIDE SEQUENCE [LARGE SCALE GENOMIC DNA]</scope>
    <source>
        <strain evidence="3 4">JHH-5317</strain>
    </source>
</reference>
<feature type="compositionally biased region" description="Pro residues" evidence="1">
    <location>
        <begin position="17"/>
        <end position="28"/>
    </location>
</feature>
<dbReference type="STRING" id="41688.A0A2N3MZH3"/>
<dbReference type="GO" id="GO:0005737">
    <property type="term" value="C:cytoplasm"/>
    <property type="evidence" value="ECO:0007669"/>
    <property type="project" value="TreeGrafter"/>
</dbReference>
<dbReference type="EMBL" id="NLAX01001584">
    <property type="protein sequence ID" value="PKS05562.1"/>
    <property type="molecule type" value="Genomic_DNA"/>
</dbReference>
<proteinExistence type="predicted"/>